<keyword evidence="1" id="KW-0472">Membrane</keyword>
<gene>
    <name evidence="2" type="ORF">INT48_001291</name>
</gene>
<sequence>IAEGGKKKRIRELATVDAHQPVSRKHTKVTVKILKLFFLVQISMVLLNVNLDIPFSLVEVFGSLNNPSDNYNHYKGDRSKLAKNFKYLLKVTISMKGIPSFKSACKIKLFGIHIYYDQVYVYSMSMPMWGVFVFKPESKFDIPINPALFSSALPTFISKLFQLRELLDHFSSELEVFLSVNDYESSSSFDNDKSTLSNQMISRNKRKHYQRS</sequence>
<evidence type="ECO:0000313" key="2">
    <source>
        <dbReference type="EMBL" id="KAG2231982.1"/>
    </source>
</evidence>
<feature type="transmembrane region" description="Helical" evidence="1">
    <location>
        <begin position="33"/>
        <end position="51"/>
    </location>
</feature>
<protein>
    <submittedName>
        <fullName evidence="2">Uncharacterized protein</fullName>
    </submittedName>
</protein>
<keyword evidence="1" id="KW-1133">Transmembrane helix</keyword>
<dbReference type="Proteomes" id="UP000613177">
    <property type="component" value="Unassembled WGS sequence"/>
</dbReference>
<accession>A0A8H7VUL6</accession>
<comment type="caution">
    <text evidence="2">The sequence shown here is derived from an EMBL/GenBank/DDBJ whole genome shotgun (WGS) entry which is preliminary data.</text>
</comment>
<dbReference type="EMBL" id="JAEPRE010000128">
    <property type="protein sequence ID" value="KAG2231982.1"/>
    <property type="molecule type" value="Genomic_DNA"/>
</dbReference>
<evidence type="ECO:0000313" key="3">
    <source>
        <dbReference type="Proteomes" id="UP000613177"/>
    </source>
</evidence>
<evidence type="ECO:0000256" key="1">
    <source>
        <dbReference type="SAM" id="Phobius"/>
    </source>
</evidence>
<keyword evidence="1" id="KW-0812">Transmembrane</keyword>
<name>A0A8H7VUL6_9FUNG</name>
<proteinExistence type="predicted"/>
<reference evidence="2" key="1">
    <citation type="submission" date="2021-01" db="EMBL/GenBank/DDBJ databases">
        <title>Metabolic potential, ecology and presence of endohyphal bacteria is reflected in genomic diversity of Mucoromycotina.</title>
        <authorList>
            <person name="Muszewska A."/>
            <person name="Okrasinska A."/>
            <person name="Steczkiewicz K."/>
            <person name="Drgas O."/>
            <person name="Orlowska M."/>
            <person name="Perlinska-Lenart U."/>
            <person name="Aleksandrzak-Piekarczyk T."/>
            <person name="Szatraj K."/>
            <person name="Zielenkiewicz U."/>
            <person name="Pilsyk S."/>
            <person name="Malc E."/>
            <person name="Mieczkowski P."/>
            <person name="Kruszewska J.S."/>
            <person name="Biernat P."/>
            <person name="Pawlowska J."/>
        </authorList>
    </citation>
    <scope>NUCLEOTIDE SEQUENCE</scope>
    <source>
        <strain evidence="2">WA0000018081</strain>
    </source>
</reference>
<organism evidence="2 3">
    <name type="scientific">Thamnidium elegans</name>
    <dbReference type="NCBI Taxonomy" id="101142"/>
    <lineage>
        <taxon>Eukaryota</taxon>
        <taxon>Fungi</taxon>
        <taxon>Fungi incertae sedis</taxon>
        <taxon>Mucoromycota</taxon>
        <taxon>Mucoromycotina</taxon>
        <taxon>Mucoromycetes</taxon>
        <taxon>Mucorales</taxon>
        <taxon>Mucorineae</taxon>
        <taxon>Mucoraceae</taxon>
        <taxon>Thamnidium</taxon>
    </lineage>
</organism>
<feature type="non-terminal residue" evidence="2">
    <location>
        <position position="1"/>
    </location>
</feature>
<keyword evidence="3" id="KW-1185">Reference proteome</keyword>
<dbReference type="AlphaFoldDB" id="A0A8H7VUL6"/>